<dbReference type="InterPro" id="IPR015500">
    <property type="entry name" value="Peptidase_S8_subtilisin-rel"/>
</dbReference>
<dbReference type="InterPro" id="IPR023828">
    <property type="entry name" value="Peptidase_S8_Ser-AS"/>
</dbReference>
<feature type="chain" id="PRO_5011470918" evidence="8">
    <location>
        <begin position="44"/>
        <end position="1110"/>
    </location>
</feature>
<dbReference type="RefSeq" id="WP_093843694.1">
    <property type="nucleotide sequence ID" value="NZ_FPAB01000006.1"/>
</dbReference>
<organism evidence="11 12">
    <name type="scientific">Streptomyces harbinensis</name>
    <dbReference type="NCBI Taxonomy" id="1176198"/>
    <lineage>
        <taxon>Bacteria</taxon>
        <taxon>Bacillati</taxon>
        <taxon>Actinomycetota</taxon>
        <taxon>Actinomycetes</taxon>
        <taxon>Kitasatosporales</taxon>
        <taxon>Streptomycetaceae</taxon>
        <taxon>Streptomyces</taxon>
    </lineage>
</organism>
<dbReference type="GO" id="GO:0004252">
    <property type="term" value="F:serine-type endopeptidase activity"/>
    <property type="evidence" value="ECO:0007669"/>
    <property type="project" value="UniProtKB-UniRule"/>
</dbReference>
<evidence type="ECO:0000256" key="7">
    <source>
        <dbReference type="SAM" id="MobiDB-lite"/>
    </source>
</evidence>
<dbReference type="Proteomes" id="UP000198873">
    <property type="component" value="Unassembled WGS sequence"/>
</dbReference>
<dbReference type="PROSITE" id="PS00138">
    <property type="entry name" value="SUBTILASE_SER"/>
    <property type="match status" value="1"/>
</dbReference>
<proteinExistence type="inferred from homology"/>
<evidence type="ECO:0000256" key="3">
    <source>
        <dbReference type="ARBA" id="ARBA00022801"/>
    </source>
</evidence>
<dbReference type="InterPro" id="IPR050131">
    <property type="entry name" value="Peptidase_S8_subtilisin-like"/>
</dbReference>
<feature type="signal peptide" evidence="8">
    <location>
        <begin position="1"/>
        <end position="43"/>
    </location>
</feature>
<dbReference type="InterPro" id="IPR036852">
    <property type="entry name" value="Peptidase_S8/S53_dom_sf"/>
</dbReference>
<evidence type="ECO:0000313" key="12">
    <source>
        <dbReference type="Proteomes" id="UP000198873"/>
    </source>
</evidence>
<evidence type="ECO:0000259" key="9">
    <source>
        <dbReference type="Pfam" id="PF00082"/>
    </source>
</evidence>
<feature type="domain" description="Peptidase C-terminal archaeal/bacterial" evidence="10">
    <location>
        <begin position="955"/>
        <end position="1021"/>
    </location>
</feature>
<feature type="region of interest" description="Disordered" evidence="7">
    <location>
        <begin position="152"/>
        <end position="188"/>
    </location>
</feature>
<reference evidence="12" key="1">
    <citation type="submission" date="2016-10" db="EMBL/GenBank/DDBJ databases">
        <authorList>
            <person name="Varghese N."/>
            <person name="Submissions S."/>
        </authorList>
    </citation>
    <scope>NUCLEOTIDE SEQUENCE [LARGE SCALE GENOMIC DNA]</scope>
    <source>
        <strain evidence="12">CGMCC 4.7047</strain>
    </source>
</reference>
<gene>
    <name evidence="11" type="ORF">SAMN05444716_106103</name>
</gene>
<feature type="domain" description="Peptidase S8/S53" evidence="9">
    <location>
        <begin position="204"/>
        <end position="639"/>
    </location>
</feature>
<evidence type="ECO:0000256" key="2">
    <source>
        <dbReference type="ARBA" id="ARBA00022670"/>
    </source>
</evidence>
<evidence type="ECO:0000256" key="6">
    <source>
        <dbReference type="RuleBase" id="RU003355"/>
    </source>
</evidence>
<dbReference type="PROSITE" id="PS51892">
    <property type="entry name" value="SUBTILASE"/>
    <property type="match status" value="1"/>
</dbReference>
<dbReference type="InterPro" id="IPR023827">
    <property type="entry name" value="Peptidase_S8_Asp-AS"/>
</dbReference>
<dbReference type="InterPro" id="IPR007280">
    <property type="entry name" value="Peptidase_C_arc/bac"/>
</dbReference>
<dbReference type="InterPro" id="IPR000209">
    <property type="entry name" value="Peptidase_S8/S53_dom"/>
</dbReference>
<dbReference type="Gene3D" id="3.40.50.200">
    <property type="entry name" value="Peptidase S8/S53 domain"/>
    <property type="match status" value="2"/>
</dbReference>
<evidence type="ECO:0000313" key="11">
    <source>
        <dbReference type="EMBL" id="SFT03908.1"/>
    </source>
</evidence>
<name>A0A1I6UR43_9ACTN</name>
<accession>A0A1I6UR43</accession>
<protein>
    <submittedName>
        <fullName evidence="11">Subtilase family protein</fullName>
    </submittedName>
</protein>
<keyword evidence="8" id="KW-0732">Signal</keyword>
<evidence type="ECO:0000256" key="4">
    <source>
        <dbReference type="ARBA" id="ARBA00022825"/>
    </source>
</evidence>
<evidence type="ECO:0000256" key="1">
    <source>
        <dbReference type="ARBA" id="ARBA00011073"/>
    </source>
</evidence>
<keyword evidence="4 5" id="KW-0720">Serine protease</keyword>
<dbReference type="STRING" id="1176198.SAMN05444716_106103"/>
<evidence type="ECO:0000259" key="10">
    <source>
        <dbReference type="Pfam" id="PF04151"/>
    </source>
</evidence>
<dbReference type="SUPFAM" id="SSF52743">
    <property type="entry name" value="Subtilisin-like"/>
    <property type="match status" value="1"/>
</dbReference>
<dbReference type="PANTHER" id="PTHR43806">
    <property type="entry name" value="PEPTIDASE S8"/>
    <property type="match status" value="1"/>
</dbReference>
<feature type="active site" description="Charge relay system" evidence="5">
    <location>
        <position position="213"/>
    </location>
</feature>
<feature type="active site" description="Charge relay system" evidence="5">
    <location>
        <position position="392"/>
    </location>
</feature>
<keyword evidence="3 5" id="KW-0378">Hydrolase</keyword>
<feature type="active site" description="Charge relay system" evidence="5">
    <location>
        <position position="588"/>
    </location>
</feature>
<dbReference type="PRINTS" id="PR00723">
    <property type="entry name" value="SUBTILISIN"/>
</dbReference>
<dbReference type="AlphaFoldDB" id="A0A1I6UR43"/>
<dbReference type="Gene3D" id="2.60.120.380">
    <property type="match status" value="1"/>
</dbReference>
<sequence>MSHTSPLSPAAPRRRRSARATRVVLATGLVSALAITGALPAFAAESDALTRSAADKPIDDKFGTHDATLLAEAKASGEPHVTLMIATEPGETDEVSDALDALPGASVGYTLDEIGYVRATVRTGAADDAIDEARALSSVYAIDLNEEIQVPDPLPDAGRGPGGGNGSGTSYPAPDATTKAANPYQPSHETGAVDFVKQNKKYDGRGVTIGILDTGVDLAHPALQETTTGETKITDWVTATDPIVDNDGSWRPMTTKVSGETFSYNGRDYKAPAGEYYVSIFRENIAAGELGGDVNRDGRTDGSWAVLYDPAAGTVRVDLNNDGDFTDETPMKPYRENHDVGYFGTDNPDTAVAEAVPFVVEIREDVPMDPYGGDWIGQTADFVNIGIVSGRHGTHVAGITAANSLFAGQMNGAAPGAQLVSSRACRFGGGCTATAMFEGMIDLVVNRDVDLVNVSIGGLPALNDGNNARARVYSELIDTYDVQLFISAGNDGPGVNTVSDPSVADKVVSVGAAISKETWAANYGSGVTTKYAMLPFSSSGPRADGGFKPTITGPGASINAIPMWQPGAPVAEAGYDLPPGYGMLQGTSMSSPQVAGSAALLLSGAKQRNIELSAADLRTAMISSADPIAGVQAHEQGAGLVDTVAAWKLITKGATAHEYTVKAPVSSDLAEYLATPGFGTGVYDRESAPKVGERKTYDITITRTSGPDRNVQHKLTLDNNHDKTFSLVGKSTVSLPLNKPVTVQVQAKPRSTGAHSVLLGVDDRSTKGVDLHVLSTILVTEKLAAPSYAVTKSATVQRNASTSYFVKVPEGTKTLEVRLDGLTEGSQTRWIAITPWGTLADNSSTVNCYPNYDNPANTCRPDLRSYDNPTPGVWEIEVEARRTSPHLNNPYTLTATALGTVFDPDTATVEEAVIGTPVPVSWEVSNALAPVEGTLAAGELGSVLTDRPTIATGEYQTSTIELAEGVTRFEAVIGNTSDPAADLDLYVYRDGTLVGQAASGGSEESVVLTDPAAGTYTVEVHAYAVPSGSTAYDYRDAYLSPDLGSVAVDEEQVISLANGATAAIDAEVTVVAAAGDASAGREFFGEVRLLNAAGTVTGSGGIIIEKVSGA</sequence>
<dbReference type="Pfam" id="PF00082">
    <property type="entry name" value="Peptidase_S8"/>
    <property type="match status" value="1"/>
</dbReference>
<dbReference type="Pfam" id="PF04151">
    <property type="entry name" value="PPC"/>
    <property type="match status" value="1"/>
</dbReference>
<dbReference type="GO" id="GO:0006508">
    <property type="term" value="P:proteolysis"/>
    <property type="evidence" value="ECO:0007669"/>
    <property type="project" value="UniProtKB-KW"/>
</dbReference>
<keyword evidence="12" id="KW-1185">Reference proteome</keyword>
<comment type="similarity">
    <text evidence="1 5 6">Belongs to the peptidase S8 family.</text>
</comment>
<dbReference type="PANTHER" id="PTHR43806:SF11">
    <property type="entry name" value="CEREVISIN-RELATED"/>
    <property type="match status" value="1"/>
</dbReference>
<evidence type="ECO:0000256" key="5">
    <source>
        <dbReference type="PROSITE-ProRule" id="PRU01240"/>
    </source>
</evidence>
<evidence type="ECO:0000256" key="8">
    <source>
        <dbReference type="SAM" id="SignalP"/>
    </source>
</evidence>
<dbReference type="PROSITE" id="PS00136">
    <property type="entry name" value="SUBTILASE_ASP"/>
    <property type="match status" value="1"/>
</dbReference>
<dbReference type="EMBL" id="FPAB01000006">
    <property type="protein sequence ID" value="SFT03908.1"/>
    <property type="molecule type" value="Genomic_DNA"/>
</dbReference>
<keyword evidence="2 5" id="KW-0645">Protease</keyword>